<evidence type="ECO:0000256" key="1">
    <source>
        <dbReference type="ARBA" id="ARBA00008798"/>
    </source>
</evidence>
<protein>
    <submittedName>
        <fullName evidence="11">RNA polymerase factor sigma-54</fullName>
    </submittedName>
</protein>
<evidence type="ECO:0000256" key="4">
    <source>
        <dbReference type="ARBA" id="ARBA00022695"/>
    </source>
</evidence>
<dbReference type="EMBL" id="UGPP01000001">
    <property type="protein sequence ID" value="STY72283.1"/>
    <property type="molecule type" value="Genomic_DNA"/>
</dbReference>
<dbReference type="Gene3D" id="1.10.10.60">
    <property type="entry name" value="Homeodomain-like"/>
    <property type="match status" value="1"/>
</dbReference>
<evidence type="ECO:0000313" key="12">
    <source>
        <dbReference type="Proteomes" id="UP000255234"/>
    </source>
</evidence>
<dbReference type="GO" id="GO:0006352">
    <property type="term" value="P:DNA-templated transcription initiation"/>
    <property type="evidence" value="ECO:0007669"/>
    <property type="project" value="InterPro"/>
</dbReference>
<keyword evidence="4" id="KW-0548">Nucleotidyltransferase</keyword>
<dbReference type="PROSITE" id="PS50044">
    <property type="entry name" value="SIGMA54_3"/>
    <property type="match status" value="1"/>
</dbReference>
<dbReference type="PIRSF" id="PIRSF000774">
    <property type="entry name" value="RpoN"/>
    <property type="match status" value="1"/>
</dbReference>
<organism evidence="11 12">
    <name type="scientific">Megamonas hypermegale</name>
    <dbReference type="NCBI Taxonomy" id="158847"/>
    <lineage>
        <taxon>Bacteria</taxon>
        <taxon>Bacillati</taxon>
        <taxon>Bacillota</taxon>
        <taxon>Negativicutes</taxon>
        <taxon>Selenomonadales</taxon>
        <taxon>Selenomonadaceae</taxon>
        <taxon>Megamonas</taxon>
    </lineage>
</organism>
<proteinExistence type="inferred from homology"/>
<dbReference type="PROSITE" id="PS00717">
    <property type="entry name" value="SIGMA54_1"/>
    <property type="match status" value="1"/>
</dbReference>
<dbReference type="InterPro" id="IPR000394">
    <property type="entry name" value="RNA_pol_sigma_54"/>
</dbReference>
<dbReference type="InterPro" id="IPR007634">
    <property type="entry name" value="RNA_pol_sigma_54_DNA-bd"/>
</dbReference>
<dbReference type="PANTHER" id="PTHR32248:SF4">
    <property type="entry name" value="RNA POLYMERASE SIGMA-54 FACTOR"/>
    <property type="match status" value="1"/>
</dbReference>
<keyword evidence="7" id="KW-0238">DNA-binding</keyword>
<reference evidence="11 12" key="1">
    <citation type="submission" date="2018-06" db="EMBL/GenBank/DDBJ databases">
        <authorList>
            <consortium name="Pathogen Informatics"/>
            <person name="Doyle S."/>
        </authorList>
    </citation>
    <scope>NUCLEOTIDE SEQUENCE [LARGE SCALE GENOMIC DNA]</scope>
    <source>
        <strain evidence="11 12">NCTC10571</strain>
    </source>
</reference>
<evidence type="ECO:0000256" key="2">
    <source>
        <dbReference type="ARBA" id="ARBA00022478"/>
    </source>
</evidence>
<evidence type="ECO:0000259" key="10">
    <source>
        <dbReference type="Pfam" id="PF04963"/>
    </source>
</evidence>
<dbReference type="GO" id="GO:0016987">
    <property type="term" value="F:sigma factor activity"/>
    <property type="evidence" value="ECO:0007669"/>
    <property type="project" value="UniProtKB-KW"/>
</dbReference>
<evidence type="ECO:0000313" key="11">
    <source>
        <dbReference type="EMBL" id="STY72283.1"/>
    </source>
</evidence>
<dbReference type="Pfam" id="PF04963">
    <property type="entry name" value="Sigma54_CBD"/>
    <property type="match status" value="1"/>
</dbReference>
<dbReference type="PANTHER" id="PTHR32248">
    <property type="entry name" value="RNA POLYMERASE SIGMA-54 FACTOR"/>
    <property type="match status" value="1"/>
</dbReference>
<dbReference type="GO" id="GO:0003677">
    <property type="term" value="F:DNA binding"/>
    <property type="evidence" value="ECO:0007669"/>
    <property type="project" value="UniProtKB-KW"/>
</dbReference>
<dbReference type="PRINTS" id="PR00045">
    <property type="entry name" value="SIGMA54FCT"/>
</dbReference>
<dbReference type="NCBIfam" id="TIGR02395">
    <property type="entry name" value="rpoN_sigma"/>
    <property type="match status" value="1"/>
</dbReference>
<gene>
    <name evidence="11" type="ORF">NCTC10571_02476</name>
</gene>
<evidence type="ECO:0000256" key="6">
    <source>
        <dbReference type="ARBA" id="ARBA00023082"/>
    </source>
</evidence>
<dbReference type="GO" id="GO:0000428">
    <property type="term" value="C:DNA-directed RNA polymerase complex"/>
    <property type="evidence" value="ECO:0007669"/>
    <property type="project" value="UniProtKB-KW"/>
</dbReference>
<dbReference type="Gene3D" id="1.10.10.1330">
    <property type="entry name" value="RNA polymerase sigma-54 factor, core-binding domain"/>
    <property type="match status" value="1"/>
</dbReference>
<accession>A0A378NV81</accession>
<keyword evidence="2" id="KW-0240">DNA-directed RNA polymerase</keyword>
<dbReference type="InterPro" id="IPR007046">
    <property type="entry name" value="RNA_pol_sigma_54_core-bd"/>
</dbReference>
<dbReference type="RefSeq" id="WP_115152305.1">
    <property type="nucleotide sequence ID" value="NZ_UGPP01000001.1"/>
</dbReference>
<dbReference type="GO" id="GO:0001216">
    <property type="term" value="F:DNA-binding transcription activator activity"/>
    <property type="evidence" value="ECO:0007669"/>
    <property type="project" value="InterPro"/>
</dbReference>
<name>A0A378NV81_9FIRM</name>
<dbReference type="Proteomes" id="UP000255234">
    <property type="component" value="Unassembled WGS sequence"/>
</dbReference>
<evidence type="ECO:0000256" key="7">
    <source>
        <dbReference type="ARBA" id="ARBA00023125"/>
    </source>
</evidence>
<keyword evidence="5" id="KW-0805">Transcription regulation</keyword>
<sequence length="450" mass="51523">MKQSLSLNLKQKLLMTPKLQQSINILQLSAYELGELIEKEYMENPTLEIDSSSEHELEPASNFDKTMDFLEYLNKDDEKPEPVANDDDFKVKEFTRNNQTLEEYLSEQVDFTFNDKQEIKVARYIIGLLDTAGYLRVSTAEISSLLKINEKIIENVLAKIQILEPIGIAARDLPECLAIQAKKINVYDGIIKAIIDKYLPKVAEGKIKEIATLENVEPIQVQEAIDIIRTFNPKPGASFGKENLEYIVPDVVVRDINGQLEIIINETNVPKLRVNSLCYKRDILDTHSKKYIEQHVNSAIWLIKSIEQRRITLLKVVNEIVKQQEMVFYKGLSYMKPLLMKTVAENIGVHESTVSRTVANKYMEMPYGIVALKKFFAGSVSKQNGEEDIIADKVKAKIKELIENENKAKPLSDQQLTNILNENGMKISRRTVMKYREQLGFASSSKRKRY</sequence>
<feature type="domain" description="RNA polymerase sigma factor 54 core-binding" evidence="10">
    <location>
        <begin position="91"/>
        <end position="276"/>
    </location>
</feature>
<keyword evidence="8" id="KW-0804">Transcription</keyword>
<feature type="domain" description="RNA polymerase sigma factor 54 DNA-binding" evidence="9">
    <location>
        <begin position="290"/>
        <end position="449"/>
    </location>
</feature>
<evidence type="ECO:0000256" key="3">
    <source>
        <dbReference type="ARBA" id="ARBA00022679"/>
    </source>
</evidence>
<dbReference type="Pfam" id="PF04552">
    <property type="entry name" value="Sigma54_DBD"/>
    <property type="match status" value="1"/>
</dbReference>
<comment type="similarity">
    <text evidence="1">Belongs to the sigma-54 factor family.</text>
</comment>
<keyword evidence="3" id="KW-0808">Transferase</keyword>
<dbReference type="GO" id="GO:0016779">
    <property type="term" value="F:nucleotidyltransferase activity"/>
    <property type="evidence" value="ECO:0007669"/>
    <property type="project" value="UniProtKB-KW"/>
</dbReference>
<dbReference type="InterPro" id="IPR038709">
    <property type="entry name" value="RpoN_core-bd_sf"/>
</dbReference>
<dbReference type="Pfam" id="PF00309">
    <property type="entry name" value="Sigma54_AID"/>
    <property type="match status" value="1"/>
</dbReference>
<keyword evidence="6" id="KW-0731">Sigma factor</keyword>
<evidence type="ECO:0000256" key="8">
    <source>
        <dbReference type="ARBA" id="ARBA00023163"/>
    </source>
</evidence>
<dbReference type="AlphaFoldDB" id="A0A378NV81"/>
<evidence type="ECO:0000256" key="5">
    <source>
        <dbReference type="ARBA" id="ARBA00023015"/>
    </source>
</evidence>
<evidence type="ECO:0000259" key="9">
    <source>
        <dbReference type="Pfam" id="PF04552"/>
    </source>
</evidence>